<accession>A0A1F5LFK9</accession>
<dbReference type="OrthoDB" id="5367448at2759"/>
<dbReference type="EMBL" id="LXJU01000012">
    <property type="protein sequence ID" value="OGE51866.1"/>
    <property type="molecule type" value="Genomic_DNA"/>
</dbReference>
<name>A0A1F5LFK9_PENAI</name>
<dbReference type="GeneID" id="34577644"/>
<organism evidence="2 3">
    <name type="scientific">Penicillium arizonense</name>
    <dbReference type="NCBI Taxonomy" id="1835702"/>
    <lineage>
        <taxon>Eukaryota</taxon>
        <taxon>Fungi</taxon>
        <taxon>Dikarya</taxon>
        <taxon>Ascomycota</taxon>
        <taxon>Pezizomycotina</taxon>
        <taxon>Eurotiomycetes</taxon>
        <taxon>Eurotiomycetidae</taxon>
        <taxon>Eurotiales</taxon>
        <taxon>Aspergillaceae</taxon>
        <taxon>Penicillium</taxon>
    </lineage>
</organism>
<feature type="region of interest" description="Disordered" evidence="1">
    <location>
        <begin position="202"/>
        <end position="227"/>
    </location>
</feature>
<comment type="caution">
    <text evidence="2">The sequence shown here is derived from an EMBL/GenBank/DDBJ whole genome shotgun (WGS) entry which is preliminary data.</text>
</comment>
<evidence type="ECO:0000256" key="1">
    <source>
        <dbReference type="SAM" id="MobiDB-lite"/>
    </source>
</evidence>
<sequence length="227" mass="25490">MPSSASAAARLASQVHITTWPTPRNIAESKLVLKALQKHGEVVSYRNLKYDTTNDSPNRHRPMLAIFENADAAQRAIDSSPVTIPLPPGSAPVPHSNKNVILKTGSKISPDDPPSIIIEIQSSRHNHPSNISRNPFYTTYNTHKTSPMYKDLVREGIPVKELADCLPSKKYHIGNGVKENIQEENRWMGAMSLMDLWKEGLKEQEDQRASGDSTEKRKEYEEYGEFQ</sequence>
<dbReference type="Proteomes" id="UP000177622">
    <property type="component" value="Unassembled WGS sequence"/>
</dbReference>
<gene>
    <name evidence="2" type="ORF">PENARI_c012G05492</name>
</gene>
<feature type="compositionally biased region" description="Basic and acidic residues" evidence="1">
    <location>
        <begin position="202"/>
        <end position="221"/>
    </location>
</feature>
<evidence type="ECO:0000313" key="3">
    <source>
        <dbReference type="Proteomes" id="UP000177622"/>
    </source>
</evidence>
<proteinExistence type="predicted"/>
<dbReference type="AlphaFoldDB" id="A0A1F5LFK9"/>
<evidence type="ECO:0000313" key="2">
    <source>
        <dbReference type="EMBL" id="OGE51866.1"/>
    </source>
</evidence>
<protein>
    <submittedName>
        <fullName evidence="2">Uncharacterized protein</fullName>
    </submittedName>
</protein>
<keyword evidence="3" id="KW-1185">Reference proteome</keyword>
<reference evidence="2 3" key="1">
    <citation type="journal article" date="2016" name="Sci. Rep.">
        <title>Penicillium arizonense, a new, genome sequenced fungal species, reveals a high chemical diversity in secreted metabolites.</title>
        <authorList>
            <person name="Grijseels S."/>
            <person name="Nielsen J.C."/>
            <person name="Randelovic M."/>
            <person name="Nielsen J."/>
            <person name="Nielsen K.F."/>
            <person name="Workman M."/>
            <person name="Frisvad J.C."/>
        </authorList>
    </citation>
    <scope>NUCLEOTIDE SEQUENCE [LARGE SCALE GENOMIC DNA]</scope>
    <source>
        <strain evidence="2 3">CBS 141311</strain>
    </source>
</reference>
<dbReference type="RefSeq" id="XP_022487310.1">
    <property type="nucleotide sequence ID" value="XM_022632910.1"/>
</dbReference>